<comment type="caution">
    <text evidence="3">The sequence shown here is derived from an EMBL/GenBank/DDBJ whole genome shotgun (WGS) entry which is preliminary data.</text>
</comment>
<reference evidence="3 4" key="1">
    <citation type="submission" date="2024-02" db="EMBL/GenBank/DDBJ databases">
        <authorList>
            <person name="Vignale AGUSTIN F."/>
            <person name="Sosa J E."/>
            <person name="Modenutti C."/>
        </authorList>
    </citation>
    <scope>NUCLEOTIDE SEQUENCE [LARGE SCALE GENOMIC DNA]</scope>
</reference>
<dbReference type="PANTHER" id="PTHR11240">
    <property type="entry name" value="RIBONUCLEASE T2"/>
    <property type="match status" value="1"/>
</dbReference>
<dbReference type="InterPro" id="IPR036430">
    <property type="entry name" value="RNase_T2-like_sf"/>
</dbReference>
<dbReference type="SUPFAM" id="SSF55895">
    <property type="entry name" value="Ribonuclease Rh-like"/>
    <property type="match status" value="1"/>
</dbReference>
<dbReference type="Proteomes" id="UP001642360">
    <property type="component" value="Unassembled WGS sequence"/>
</dbReference>
<organism evidence="3 4">
    <name type="scientific">Ilex paraguariensis</name>
    <name type="common">yerba mate</name>
    <dbReference type="NCBI Taxonomy" id="185542"/>
    <lineage>
        <taxon>Eukaryota</taxon>
        <taxon>Viridiplantae</taxon>
        <taxon>Streptophyta</taxon>
        <taxon>Embryophyta</taxon>
        <taxon>Tracheophyta</taxon>
        <taxon>Spermatophyta</taxon>
        <taxon>Magnoliopsida</taxon>
        <taxon>eudicotyledons</taxon>
        <taxon>Gunneridae</taxon>
        <taxon>Pentapetalae</taxon>
        <taxon>asterids</taxon>
        <taxon>campanulids</taxon>
        <taxon>Aquifoliales</taxon>
        <taxon>Aquifoliaceae</taxon>
        <taxon>Ilex</taxon>
    </lineage>
</organism>
<evidence type="ECO:0000256" key="2">
    <source>
        <dbReference type="RuleBase" id="RU004328"/>
    </source>
</evidence>
<dbReference type="InterPro" id="IPR001568">
    <property type="entry name" value="RNase_T2-like"/>
</dbReference>
<dbReference type="Gene3D" id="3.90.730.10">
    <property type="entry name" value="Ribonuclease T2-like"/>
    <property type="match status" value="1"/>
</dbReference>
<dbReference type="Pfam" id="PF00445">
    <property type="entry name" value="Ribonuclease_T2"/>
    <property type="match status" value="1"/>
</dbReference>
<sequence>MSLHPDHILSLCALLSAEKHGTCSFPVVQDEYSYFLTTLNVYFKYNVTAVLNEAGYVPSNSEKYPLGGIISAIQNAFHATPSLSCSKGAVEELNLCFYKDFTPRDCVTTSSIQSDVNYSKSSCPKYVSLPAQVSLGLKNSESAVSWFPQDEAL</sequence>
<comment type="similarity">
    <text evidence="1 2">Belongs to the RNase T2 family.</text>
</comment>
<dbReference type="PANTHER" id="PTHR11240:SF22">
    <property type="entry name" value="RIBONUCLEASE T2"/>
    <property type="match status" value="1"/>
</dbReference>
<proteinExistence type="inferred from homology"/>
<protein>
    <submittedName>
        <fullName evidence="3">Uncharacterized protein</fullName>
    </submittedName>
</protein>
<gene>
    <name evidence="3" type="ORF">ILEXP_LOCUS1849</name>
</gene>
<evidence type="ECO:0000313" key="4">
    <source>
        <dbReference type="Proteomes" id="UP001642360"/>
    </source>
</evidence>
<dbReference type="EMBL" id="CAUOFW020000669">
    <property type="protein sequence ID" value="CAK9134924.1"/>
    <property type="molecule type" value="Genomic_DNA"/>
</dbReference>
<evidence type="ECO:0000313" key="3">
    <source>
        <dbReference type="EMBL" id="CAK9134924.1"/>
    </source>
</evidence>
<name>A0ABC8QQD9_9AQUA</name>
<dbReference type="AlphaFoldDB" id="A0ABC8QQD9"/>
<accession>A0ABC8QQD9</accession>
<keyword evidence="4" id="KW-1185">Reference proteome</keyword>
<evidence type="ECO:0000256" key="1">
    <source>
        <dbReference type="ARBA" id="ARBA00007469"/>
    </source>
</evidence>